<evidence type="ECO:0000313" key="17">
    <source>
        <dbReference type="Proteomes" id="UP001153269"/>
    </source>
</evidence>
<evidence type="ECO:0000256" key="10">
    <source>
        <dbReference type="ARBA" id="ARBA00022990"/>
    </source>
</evidence>
<accession>A0A9N7TLE5</accession>
<evidence type="ECO:0000256" key="9">
    <source>
        <dbReference type="ARBA" id="ARBA00022989"/>
    </source>
</evidence>
<evidence type="ECO:0000256" key="4">
    <source>
        <dbReference type="ARBA" id="ARBA00006504"/>
    </source>
</evidence>
<gene>
    <name evidence="16" type="ORF">PLEPLA_LOCUS1777</name>
</gene>
<dbReference type="InterPro" id="IPR005984">
    <property type="entry name" value="PLB"/>
</dbReference>
<evidence type="ECO:0000313" key="16">
    <source>
        <dbReference type="EMBL" id="CAB1414074.1"/>
    </source>
</evidence>
<dbReference type="Proteomes" id="UP001153269">
    <property type="component" value="Unassembled WGS sequence"/>
</dbReference>
<dbReference type="GO" id="GO:0010459">
    <property type="term" value="P:negative regulation of heart rate"/>
    <property type="evidence" value="ECO:0007669"/>
    <property type="project" value="TreeGrafter"/>
</dbReference>
<proteinExistence type="inferred from homology"/>
<protein>
    <recommendedName>
        <fullName evidence="13">Phospholamban</fullName>
    </recommendedName>
</protein>
<dbReference type="EMBL" id="CADEAL010000087">
    <property type="protein sequence ID" value="CAB1414074.1"/>
    <property type="molecule type" value="Genomic_DNA"/>
</dbReference>
<keyword evidence="5" id="KW-0597">Phosphoprotein</keyword>
<evidence type="ECO:0000256" key="6">
    <source>
        <dbReference type="ARBA" id="ARBA00022692"/>
    </source>
</evidence>
<feature type="compositionally biased region" description="Basic and acidic residues" evidence="14">
    <location>
        <begin position="113"/>
        <end position="125"/>
    </location>
</feature>
<keyword evidence="17" id="KW-1185">Reference proteome</keyword>
<evidence type="ECO:0000256" key="8">
    <source>
        <dbReference type="ARBA" id="ARBA00022951"/>
    </source>
</evidence>
<dbReference type="GO" id="GO:0031966">
    <property type="term" value="C:mitochondrial membrane"/>
    <property type="evidence" value="ECO:0007669"/>
    <property type="project" value="UniProtKB-SubCell"/>
</dbReference>
<keyword evidence="9 15" id="KW-1133">Transmembrane helix</keyword>
<keyword evidence="10" id="KW-0007">Acetylation</keyword>
<dbReference type="GO" id="GO:0042030">
    <property type="term" value="F:ATPase inhibitor activity"/>
    <property type="evidence" value="ECO:0007669"/>
    <property type="project" value="InterPro"/>
</dbReference>
<evidence type="ECO:0000256" key="7">
    <source>
        <dbReference type="ARBA" id="ARBA00022824"/>
    </source>
</evidence>
<dbReference type="PANTHER" id="PTHR21194:SF1">
    <property type="entry name" value="CARDIAC PHOSPHOLAMBAN"/>
    <property type="match status" value="1"/>
</dbReference>
<dbReference type="NCBIfam" id="TIGR01294">
    <property type="entry name" value="P_lamban"/>
    <property type="match status" value="1"/>
</dbReference>
<evidence type="ECO:0000256" key="11">
    <source>
        <dbReference type="ARBA" id="ARBA00023128"/>
    </source>
</evidence>
<dbReference type="GO" id="GO:0033017">
    <property type="term" value="C:sarcoplasmic reticulum membrane"/>
    <property type="evidence" value="ECO:0007669"/>
    <property type="project" value="UniProtKB-SubCell"/>
</dbReference>
<keyword evidence="7" id="KW-0256">Endoplasmic reticulum</keyword>
<evidence type="ECO:0000256" key="5">
    <source>
        <dbReference type="ARBA" id="ARBA00022553"/>
    </source>
</evidence>
<feature type="region of interest" description="Disordered" evidence="14">
    <location>
        <begin position="1"/>
        <end position="25"/>
    </location>
</feature>
<evidence type="ECO:0000256" key="2">
    <source>
        <dbReference type="ARBA" id="ARBA00004304"/>
    </source>
</evidence>
<keyword evidence="12 15" id="KW-0472">Membrane</keyword>
<dbReference type="AlphaFoldDB" id="A0A9N7TLE5"/>
<comment type="caution">
    <text evidence="16">The sequence shown here is derived from an EMBL/GenBank/DDBJ whole genome shotgun (WGS) entry which is preliminary data.</text>
</comment>
<keyword evidence="6 15" id="KW-0812">Transmembrane</keyword>
<sequence>MFPPRLTGRGLSSCGLLPQTHPGQDVQLPGPIRDILTRRNLRNWNDCTEENSVKEQGASYNKHSVSSSRSGLRSALPGISPCKAAELNGCWQASADTSVQLSNHRSVYSEAGKQGDKKRREEKRSSHLLTSPARPASRVQHMTKSAIRRASMIEVTPQVKRNLQELFVNFTLILICLLLIYIIVLLSS</sequence>
<evidence type="ECO:0000256" key="3">
    <source>
        <dbReference type="ARBA" id="ARBA00004389"/>
    </source>
</evidence>
<keyword evidence="11" id="KW-0496">Mitochondrion</keyword>
<reference evidence="16" key="1">
    <citation type="submission" date="2020-03" db="EMBL/GenBank/DDBJ databases">
        <authorList>
            <person name="Weist P."/>
        </authorList>
    </citation>
    <scope>NUCLEOTIDE SEQUENCE</scope>
</reference>
<evidence type="ECO:0000256" key="12">
    <source>
        <dbReference type="ARBA" id="ARBA00023136"/>
    </source>
</evidence>
<feature type="region of interest" description="Disordered" evidence="14">
    <location>
        <begin position="104"/>
        <end position="135"/>
    </location>
</feature>
<dbReference type="CDD" id="cd20250">
    <property type="entry name" value="Phospholamban"/>
    <property type="match status" value="1"/>
</dbReference>
<evidence type="ECO:0000256" key="15">
    <source>
        <dbReference type="SAM" id="Phobius"/>
    </source>
</evidence>
<dbReference type="GO" id="GO:1902081">
    <property type="term" value="P:negative regulation of calcium ion import into sarcoplasmic reticulum"/>
    <property type="evidence" value="ECO:0007669"/>
    <property type="project" value="TreeGrafter"/>
</dbReference>
<organism evidence="16 17">
    <name type="scientific">Pleuronectes platessa</name>
    <name type="common">European plaice</name>
    <dbReference type="NCBI Taxonomy" id="8262"/>
    <lineage>
        <taxon>Eukaryota</taxon>
        <taxon>Metazoa</taxon>
        <taxon>Chordata</taxon>
        <taxon>Craniata</taxon>
        <taxon>Vertebrata</taxon>
        <taxon>Euteleostomi</taxon>
        <taxon>Actinopterygii</taxon>
        <taxon>Neopterygii</taxon>
        <taxon>Teleostei</taxon>
        <taxon>Neoteleostei</taxon>
        <taxon>Acanthomorphata</taxon>
        <taxon>Carangaria</taxon>
        <taxon>Pleuronectiformes</taxon>
        <taxon>Pleuronectoidei</taxon>
        <taxon>Pleuronectidae</taxon>
        <taxon>Pleuronectes</taxon>
    </lineage>
</organism>
<dbReference type="Gene3D" id="1.20.5.290">
    <property type="entry name" value="Phospholamban"/>
    <property type="match status" value="1"/>
</dbReference>
<dbReference type="PANTHER" id="PTHR21194">
    <property type="entry name" value="CARDIAC PHOSPHOLAMBAN"/>
    <property type="match status" value="1"/>
</dbReference>
<evidence type="ECO:0000256" key="13">
    <source>
        <dbReference type="ARBA" id="ARBA00049747"/>
    </source>
</evidence>
<keyword evidence="8" id="KW-0703">Sarcoplasmic reticulum</keyword>
<feature type="transmembrane region" description="Helical" evidence="15">
    <location>
        <begin position="166"/>
        <end position="186"/>
    </location>
</feature>
<evidence type="ECO:0000256" key="14">
    <source>
        <dbReference type="SAM" id="MobiDB-lite"/>
    </source>
</evidence>
<comment type="subcellular location">
    <subcellularLocation>
        <location evidence="3">Endoplasmic reticulum membrane</location>
        <topology evidence="3">Single-pass membrane protein</topology>
    </subcellularLocation>
    <subcellularLocation>
        <location evidence="2">Mitochondrion membrane</location>
        <topology evidence="2">Single-pass membrane protein</topology>
    </subcellularLocation>
    <subcellularLocation>
        <location evidence="1">Sarcoplasmic reticulum membrane</location>
        <topology evidence="1">Single-pass membrane protein</topology>
    </subcellularLocation>
</comment>
<name>A0A9N7TLE5_PLEPL</name>
<dbReference type="Pfam" id="PF04272">
    <property type="entry name" value="Phospholamban"/>
    <property type="match status" value="1"/>
</dbReference>
<evidence type="ECO:0000256" key="1">
    <source>
        <dbReference type="ARBA" id="ARBA00004281"/>
    </source>
</evidence>
<comment type="similarity">
    <text evidence="4">Belongs to the phospholamban family.</text>
</comment>